<name>A0A927QLH3_9ACTN</name>
<feature type="compositionally biased region" description="Pro residues" evidence="1">
    <location>
        <begin position="1"/>
        <end position="14"/>
    </location>
</feature>
<sequence length="93" mass="9665">MTEPFPPQGPPPPAADSAASDAQVHVFSPNAGLIDGVPVTAPPYGDIQDVVLSILQQRAQQLGAPTPATITDNRYGGAIRLLIHPDGTTEQLD</sequence>
<dbReference type="GeneID" id="79931874"/>
<comment type="caution">
    <text evidence="2">The sequence shown here is derived from an EMBL/GenBank/DDBJ whole genome shotgun (WGS) entry which is preliminary data.</text>
</comment>
<evidence type="ECO:0000313" key="3">
    <source>
        <dbReference type="Proteomes" id="UP000661025"/>
    </source>
</evidence>
<organism evidence="2 3">
    <name type="scientific">Streptomyces caniscabiei</name>
    <dbReference type="NCBI Taxonomy" id="2746961"/>
    <lineage>
        <taxon>Bacteria</taxon>
        <taxon>Bacillati</taxon>
        <taxon>Actinomycetota</taxon>
        <taxon>Actinomycetes</taxon>
        <taxon>Kitasatosporales</taxon>
        <taxon>Streptomycetaceae</taxon>
        <taxon>Streptomyces</taxon>
    </lineage>
</organism>
<reference evidence="2" key="1">
    <citation type="submission" date="2020-09" db="EMBL/GenBank/DDBJ databases">
        <title>Streptomyces canutascabiei sp. nov., which causes potato common scab and is distributed across the world.</title>
        <authorList>
            <person name="Nguyen H.P."/>
            <person name="Weisberg A.J."/>
            <person name="Chang J.H."/>
            <person name="Clarke C.R."/>
        </authorList>
    </citation>
    <scope>NUCLEOTIDE SEQUENCE</scope>
    <source>
        <strain evidence="2">ID-01-6.2a</strain>
    </source>
</reference>
<accession>A0A927QLH3</accession>
<proteinExistence type="predicted"/>
<protein>
    <submittedName>
        <fullName evidence="2">Uncharacterized protein</fullName>
    </submittedName>
</protein>
<feature type="region of interest" description="Disordered" evidence="1">
    <location>
        <begin position="1"/>
        <end position="21"/>
    </location>
</feature>
<dbReference type="AlphaFoldDB" id="A0A927QLH3"/>
<dbReference type="EMBL" id="JACYXT010000009">
    <property type="protein sequence ID" value="MBD9725937.1"/>
    <property type="molecule type" value="Genomic_DNA"/>
</dbReference>
<dbReference type="RefSeq" id="WP_086800247.1">
    <property type="nucleotide sequence ID" value="NZ_CP119182.1"/>
</dbReference>
<evidence type="ECO:0000313" key="2">
    <source>
        <dbReference type="EMBL" id="MBD9725937.1"/>
    </source>
</evidence>
<dbReference type="Proteomes" id="UP000661025">
    <property type="component" value="Unassembled WGS sequence"/>
</dbReference>
<gene>
    <name evidence="2" type="ORF">IHE70_22490</name>
</gene>
<evidence type="ECO:0000256" key="1">
    <source>
        <dbReference type="SAM" id="MobiDB-lite"/>
    </source>
</evidence>